<dbReference type="Proteomes" id="UP001419268">
    <property type="component" value="Unassembled WGS sequence"/>
</dbReference>
<accession>A0AAP0DYV2</accession>
<dbReference type="EMBL" id="JBBNAG010000013">
    <property type="protein sequence ID" value="KAK9083531.1"/>
    <property type="molecule type" value="Genomic_DNA"/>
</dbReference>
<dbReference type="AlphaFoldDB" id="A0AAP0DYV2"/>
<organism evidence="1 2">
    <name type="scientific">Stephania cephalantha</name>
    <dbReference type="NCBI Taxonomy" id="152367"/>
    <lineage>
        <taxon>Eukaryota</taxon>
        <taxon>Viridiplantae</taxon>
        <taxon>Streptophyta</taxon>
        <taxon>Embryophyta</taxon>
        <taxon>Tracheophyta</taxon>
        <taxon>Spermatophyta</taxon>
        <taxon>Magnoliopsida</taxon>
        <taxon>Ranunculales</taxon>
        <taxon>Menispermaceae</taxon>
        <taxon>Menispermoideae</taxon>
        <taxon>Cissampelideae</taxon>
        <taxon>Stephania</taxon>
    </lineage>
</organism>
<comment type="caution">
    <text evidence="1">The sequence shown here is derived from an EMBL/GenBank/DDBJ whole genome shotgun (WGS) entry which is preliminary data.</text>
</comment>
<evidence type="ECO:0000313" key="2">
    <source>
        <dbReference type="Proteomes" id="UP001419268"/>
    </source>
</evidence>
<reference evidence="1 2" key="1">
    <citation type="submission" date="2024-01" db="EMBL/GenBank/DDBJ databases">
        <title>Genome assemblies of Stephania.</title>
        <authorList>
            <person name="Yang L."/>
        </authorList>
    </citation>
    <scope>NUCLEOTIDE SEQUENCE [LARGE SCALE GENOMIC DNA]</scope>
    <source>
        <strain evidence="1">JXDWG</strain>
        <tissue evidence="1">Leaf</tissue>
    </source>
</reference>
<protein>
    <submittedName>
        <fullName evidence="1">Uncharacterized protein</fullName>
    </submittedName>
</protein>
<keyword evidence="2" id="KW-1185">Reference proteome</keyword>
<evidence type="ECO:0000313" key="1">
    <source>
        <dbReference type="EMBL" id="KAK9083531.1"/>
    </source>
</evidence>
<proteinExistence type="predicted"/>
<sequence>MFKNCPAEGSLYRYRLLGGQFWRILQTCKSIFTTMQSQNLLSQRRLDRSHILYLSF</sequence>
<gene>
    <name evidence="1" type="ORF">Scep_030002</name>
</gene>
<name>A0AAP0DYV2_9MAGN</name>